<reference evidence="3 4" key="1">
    <citation type="submission" date="2018-04" db="EMBL/GenBank/DDBJ databases">
        <title>Genomic Encyclopedia of Type Strains, Phase III (KMG-III): the genomes of soil and plant-associated and newly described type strains.</title>
        <authorList>
            <person name="Whitman W."/>
        </authorList>
    </citation>
    <scope>NUCLEOTIDE SEQUENCE [LARGE SCALE GENOMIC DNA]</scope>
    <source>
        <strain evidence="3 4">MA-olki</strain>
    </source>
</reference>
<name>A0A2T5U1T4_9SPHN</name>
<organism evidence="3 4">
    <name type="scientific">Sphingomonas faeni</name>
    <dbReference type="NCBI Taxonomy" id="185950"/>
    <lineage>
        <taxon>Bacteria</taxon>
        <taxon>Pseudomonadati</taxon>
        <taxon>Pseudomonadota</taxon>
        <taxon>Alphaproteobacteria</taxon>
        <taxon>Sphingomonadales</taxon>
        <taxon>Sphingomonadaceae</taxon>
        <taxon>Sphingomonas</taxon>
    </lineage>
</organism>
<accession>A0A2T5U1T4</accession>
<dbReference type="EMBL" id="QAYE01000007">
    <property type="protein sequence ID" value="PTW45442.1"/>
    <property type="molecule type" value="Genomic_DNA"/>
</dbReference>
<dbReference type="Proteomes" id="UP000244013">
    <property type="component" value="Unassembled WGS sequence"/>
</dbReference>
<comment type="caution">
    <text evidence="3">The sequence shown here is derived from an EMBL/GenBank/DDBJ whole genome shotgun (WGS) entry which is preliminary data.</text>
</comment>
<evidence type="ECO:0000256" key="1">
    <source>
        <dbReference type="SAM" id="SignalP"/>
    </source>
</evidence>
<feature type="domain" description="TonB C-terminal" evidence="2">
    <location>
        <begin position="575"/>
        <end position="672"/>
    </location>
</feature>
<feature type="chain" id="PRO_5015506049" evidence="1">
    <location>
        <begin position="26"/>
        <end position="673"/>
    </location>
</feature>
<evidence type="ECO:0000259" key="2">
    <source>
        <dbReference type="PROSITE" id="PS52015"/>
    </source>
</evidence>
<evidence type="ECO:0000313" key="3">
    <source>
        <dbReference type="EMBL" id="PTW45442.1"/>
    </source>
</evidence>
<dbReference type="InterPro" id="IPR037682">
    <property type="entry name" value="TonB_C"/>
</dbReference>
<feature type="signal peptide" evidence="1">
    <location>
        <begin position="1"/>
        <end position="25"/>
    </location>
</feature>
<dbReference type="Gene3D" id="3.30.2420.10">
    <property type="entry name" value="TonB"/>
    <property type="match status" value="1"/>
</dbReference>
<keyword evidence="1" id="KW-0732">Signal</keyword>
<proteinExistence type="predicted"/>
<dbReference type="PROSITE" id="PS52015">
    <property type="entry name" value="TONB_CTD"/>
    <property type="match status" value="1"/>
</dbReference>
<dbReference type="SUPFAM" id="SSF74653">
    <property type="entry name" value="TolA/TonB C-terminal domain"/>
    <property type="match status" value="1"/>
</dbReference>
<dbReference type="GO" id="GO:0055085">
    <property type="term" value="P:transmembrane transport"/>
    <property type="evidence" value="ECO:0007669"/>
    <property type="project" value="InterPro"/>
</dbReference>
<dbReference type="AlphaFoldDB" id="A0A2T5U1T4"/>
<dbReference type="OrthoDB" id="7490440at2"/>
<protein>
    <submittedName>
        <fullName evidence="3">TonB-like protein</fullName>
    </submittedName>
</protein>
<sequence length="673" mass="71027">MRIKTIALLGAGVLAMAGGLVPVGAQTPSSTTTIQQDFDAATALDAKPDRAASLAAWEKLEARTKPGSRSRGIVLVRKAPTLFALNRADESVKAARAGLVLLPADDASLAEDRTRAFLILGQVATDTLDYAGAVTALQQAEASAISTADKLGAMLSLVTAQIFIDPTAAAATLARSDALTGTVKLEKSVAARFARERTLLKLNTGDIAGARASALQAIRLLGGLETDKVDIMDASARSDAAIAFLLSGNADEARRYMAYTGAGRMVKGSFDPAAEMRSPDCGGDAGLKPQDVAVVEFNIASDGTIDQAAPIYAAGGGQVALEFARAVKGWSWPAEKVQAIPAFYRYHVRVEMRCSTAFERPSIDDGLDDVLEQWLSSKGVTVAPAPTGSQAAALAGQRAELASANAQSPNGLRTLAAIYRLTNNPTVAREERAALAARALAIAVANDAPPSARLTFDLPGRVDAVTDIWRPGVFERTLTPMVSEPVYANDPQARAAIRLMMVDGAVARTRKSEKNDTAIVTLRQVADDKALKPNDPLRVGALIRIASIEERNGEIDAARATFASSGLTANQCAIMDAPPKMVSQPGSEAFPMEAMRWGFEGWTQVQFDIGADGNVINQRALLSYPPFIFSEAGTKFFTKAKYAKTYRPDGGLGCGATTTRIKFLLPDSARRGS</sequence>
<gene>
    <name evidence="3" type="ORF">C8J25_107120</name>
</gene>
<dbReference type="RefSeq" id="WP_107954897.1">
    <property type="nucleotide sequence ID" value="NZ_QAYE01000007.1"/>
</dbReference>
<evidence type="ECO:0000313" key="4">
    <source>
        <dbReference type="Proteomes" id="UP000244013"/>
    </source>
</evidence>
<dbReference type="GeneID" id="91006753"/>